<reference evidence="1 2" key="1">
    <citation type="submission" date="2011-08" db="EMBL/GenBank/DDBJ databases">
        <title>The genome of the obligate endobacterium of an arbuscular mycorrhizal fungus reveals an interphylum network of nutritional interactions.</title>
        <authorList>
            <person name="Ghignone S."/>
            <person name="Salvioli A."/>
            <person name="Anca I."/>
            <person name="Lumini E."/>
            <person name="Ortu G."/>
            <person name="Petiti L."/>
            <person name="Cruveiller S."/>
            <person name="Bianciotto V."/>
            <person name="Piffanelli P."/>
            <person name="Lanfranco L."/>
            <person name="Bonfante P."/>
        </authorList>
    </citation>
    <scope>NUCLEOTIDE SEQUENCE [LARGE SCALE GENOMIC DNA]</scope>
    <source>
        <strain evidence="1 2">BEG34</strain>
    </source>
</reference>
<evidence type="ECO:0000313" key="2">
    <source>
        <dbReference type="Proteomes" id="UP000054051"/>
    </source>
</evidence>
<proteinExistence type="predicted"/>
<dbReference type="Proteomes" id="UP000054051">
    <property type="component" value="Unassembled WGS sequence"/>
</dbReference>
<name>G2J8G0_9BURK</name>
<dbReference type="EMBL" id="CAFB01000037">
    <property type="protein sequence ID" value="CCD29057.1"/>
    <property type="molecule type" value="Genomic_DNA"/>
</dbReference>
<keyword evidence="2" id="KW-1185">Reference proteome</keyword>
<organism evidence="1 2">
    <name type="scientific">Candidatus Glomeribacter gigasporarum BEG34</name>
    <dbReference type="NCBI Taxonomy" id="1070319"/>
    <lineage>
        <taxon>Bacteria</taxon>
        <taxon>Pseudomonadati</taxon>
        <taxon>Pseudomonadota</taxon>
        <taxon>Betaproteobacteria</taxon>
        <taxon>Burkholderiales</taxon>
        <taxon>Burkholderiaceae</taxon>
        <taxon>Candidatus Glomeribacter</taxon>
    </lineage>
</organism>
<protein>
    <recommendedName>
        <fullName evidence="3">Transposase</fullName>
    </recommendedName>
</protein>
<gene>
    <name evidence="1" type="ORF">CAGGBEG34_200057</name>
</gene>
<comment type="caution">
    <text evidence="1">The sequence shown here is derived from an EMBL/GenBank/DDBJ whole genome shotgun (WGS) entry which is preliminary data.</text>
</comment>
<evidence type="ECO:0008006" key="3">
    <source>
        <dbReference type="Google" id="ProtNLM"/>
    </source>
</evidence>
<evidence type="ECO:0000313" key="1">
    <source>
        <dbReference type="EMBL" id="CCD29057.1"/>
    </source>
</evidence>
<accession>G2J8G0</accession>
<dbReference type="AlphaFoldDB" id="G2J8G0"/>
<sequence>MFCQRRARYGGMEATEAKRLKALETENVKLKNDDRNPPVPDSKNAALSAAIIDIAQPRRRFGDRHLSDCCVLPSPR</sequence>